<evidence type="ECO:0000256" key="7">
    <source>
        <dbReference type="PIRSR" id="PIRSR602401-1"/>
    </source>
</evidence>
<keyword evidence="3 7" id="KW-0479">Metal-binding</keyword>
<keyword evidence="5 7" id="KW-0408">Iron</keyword>
<dbReference type="Proteomes" id="UP000018144">
    <property type="component" value="Unassembled WGS sequence"/>
</dbReference>
<reference evidence="9 10" key="1">
    <citation type="journal article" date="2013" name="PLoS Genet.">
        <title>The genome and development-dependent transcriptomes of Pyronema confluens: a window into fungal evolution.</title>
        <authorList>
            <person name="Traeger S."/>
            <person name="Altegoer F."/>
            <person name="Freitag M."/>
            <person name="Gabaldon T."/>
            <person name="Kempken F."/>
            <person name="Kumar A."/>
            <person name="Marcet-Houben M."/>
            <person name="Poggeler S."/>
            <person name="Stajich J.E."/>
            <person name="Nowrousian M."/>
        </authorList>
    </citation>
    <scope>NUCLEOTIDE SEQUENCE [LARGE SCALE GENOMIC DNA]</scope>
    <source>
        <strain evidence="10">CBS 100304</strain>
        <tissue evidence="9">Vegetative mycelium</tissue>
    </source>
</reference>
<dbReference type="PRINTS" id="PR00463">
    <property type="entry name" value="EP450I"/>
</dbReference>
<protein>
    <submittedName>
        <fullName evidence="9">Similar to Pisatin demethylase acc. no. P38364</fullName>
    </submittedName>
</protein>
<dbReference type="GO" id="GO:0020037">
    <property type="term" value="F:heme binding"/>
    <property type="evidence" value="ECO:0007669"/>
    <property type="project" value="InterPro"/>
</dbReference>
<dbReference type="PANTHER" id="PTHR24305">
    <property type="entry name" value="CYTOCHROME P450"/>
    <property type="match status" value="1"/>
</dbReference>
<evidence type="ECO:0000256" key="3">
    <source>
        <dbReference type="ARBA" id="ARBA00022723"/>
    </source>
</evidence>
<proteinExistence type="inferred from homology"/>
<organism evidence="9 10">
    <name type="scientific">Pyronema omphalodes (strain CBS 100304)</name>
    <name type="common">Pyronema confluens</name>
    <dbReference type="NCBI Taxonomy" id="1076935"/>
    <lineage>
        <taxon>Eukaryota</taxon>
        <taxon>Fungi</taxon>
        <taxon>Dikarya</taxon>
        <taxon>Ascomycota</taxon>
        <taxon>Pezizomycotina</taxon>
        <taxon>Pezizomycetes</taxon>
        <taxon>Pezizales</taxon>
        <taxon>Pyronemataceae</taxon>
        <taxon>Pyronema</taxon>
    </lineage>
</organism>
<keyword evidence="8" id="KW-0472">Membrane</keyword>
<feature type="binding site" description="axial binding residue" evidence="7">
    <location>
        <position position="484"/>
    </location>
    <ligand>
        <name>heme</name>
        <dbReference type="ChEBI" id="CHEBI:30413"/>
    </ligand>
    <ligandPart>
        <name>Fe</name>
        <dbReference type="ChEBI" id="CHEBI:18248"/>
    </ligandPart>
</feature>
<dbReference type="InterPro" id="IPR050121">
    <property type="entry name" value="Cytochrome_P450_monoxygenase"/>
</dbReference>
<dbReference type="eggNOG" id="KOG0158">
    <property type="taxonomic scope" value="Eukaryota"/>
</dbReference>
<dbReference type="InterPro" id="IPR036396">
    <property type="entry name" value="Cyt_P450_sf"/>
</dbReference>
<feature type="transmembrane region" description="Helical" evidence="8">
    <location>
        <begin position="6"/>
        <end position="24"/>
    </location>
</feature>
<name>U4L9L1_PYROM</name>
<evidence type="ECO:0000313" key="9">
    <source>
        <dbReference type="EMBL" id="CCX10372.1"/>
    </source>
</evidence>
<dbReference type="GO" id="GO:0032259">
    <property type="term" value="P:methylation"/>
    <property type="evidence" value="ECO:0007669"/>
    <property type="project" value="UniProtKB-KW"/>
</dbReference>
<dbReference type="PRINTS" id="PR00385">
    <property type="entry name" value="P450"/>
</dbReference>
<dbReference type="OMA" id="WMEMRMA"/>
<dbReference type="InterPro" id="IPR001128">
    <property type="entry name" value="Cyt_P450"/>
</dbReference>
<feature type="transmembrane region" description="Helical" evidence="8">
    <location>
        <begin position="31"/>
        <end position="49"/>
    </location>
</feature>
<dbReference type="OrthoDB" id="6692864at2759"/>
<dbReference type="CDD" id="cd11061">
    <property type="entry name" value="CYP67-like"/>
    <property type="match status" value="1"/>
</dbReference>
<keyword evidence="7" id="KW-0349">Heme</keyword>
<keyword evidence="6" id="KW-0503">Monooxygenase</keyword>
<evidence type="ECO:0000256" key="2">
    <source>
        <dbReference type="ARBA" id="ARBA00010617"/>
    </source>
</evidence>
<evidence type="ECO:0000256" key="8">
    <source>
        <dbReference type="SAM" id="Phobius"/>
    </source>
</evidence>
<evidence type="ECO:0000256" key="4">
    <source>
        <dbReference type="ARBA" id="ARBA00023002"/>
    </source>
</evidence>
<dbReference type="STRING" id="1076935.U4L9L1"/>
<dbReference type="EMBL" id="HF935538">
    <property type="protein sequence ID" value="CCX10372.1"/>
    <property type="molecule type" value="Genomic_DNA"/>
</dbReference>
<dbReference type="GO" id="GO:0005506">
    <property type="term" value="F:iron ion binding"/>
    <property type="evidence" value="ECO:0007669"/>
    <property type="project" value="InterPro"/>
</dbReference>
<evidence type="ECO:0000256" key="6">
    <source>
        <dbReference type="ARBA" id="ARBA00023033"/>
    </source>
</evidence>
<evidence type="ECO:0000256" key="1">
    <source>
        <dbReference type="ARBA" id="ARBA00001971"/>
    </source>
</evidence>
<sequence>MAVKFIHHLLYSVFALIFHRIILYREVDFHIFPILGLFLFSYSSLTYTFHHFGHYTLQQSLLKSTSLASTFLITLTISILLHRTFFHRLRRFPGPFWARITKFYAVRKAWIVPRSYEQTAALHAKYGNIVRVGPRELSILNAAAIPAIYSSTTPCIRGPFHNLSAAEGKGSLFNTRNKPTHAQRRRAWDRAMNTTSIASYTGRVDGLVTLLLQRLSEANGEPMDWTKMARYLAFDIIGEIGLGQSFGGLQKMETHPAVEELEQAVWWFGVPGLVPWLVRAMAEIPGLSGSMGAFIKWAEEQMQVKLEAGFKTDKEQKDILSCLLSDEVCGYGKMSRESSADDTRLVVIAGSDTTSAALSSLFFYLAHQPTIYAKLHTTLLSAFPSGQWNPHTPIPYLDAVINETLRLQPPVPSGLVRTTPKEGLTIDGTFIPGDIHVSVPTWSIHRDPRYWDRADEFLPERWLEGEASEGRKAWIPFTTGAYACAGKSLAYLEMRMVAARVVMRFRCELTKEMEDAAAWERGIRDLFMGQNPRLWLKFQERL</sequence>
<accession>U4L9L1</accession>
<dbReference type="InterPro" id="IPR002401">
    <property type="entry name" value="Cyt_P450_E_grp-I"/>
</dbReference>
<dbReference type="Gene3D" id="1.10.630.10">
    <property type="entry name" value="Cytochrome P450"/>
    <property type="match status" value="1"/>
</dbReference>
<comment type="similarity">
    <text evidence="2">Belongs to the cytochrome P450 family.</text>
</comment>
<evidence type="ECO:0000256" key="5">
    <source>
        <dbReference type="ARBA" id="ARBA00023004"/>
    </source>
</evidence>
<dbReference type="Pfam" id="PF00067">
    <property type="entry name" value="p450"/>
    <property type="match status" value="1"/>
</dbReference>
<feature type="transmembrane region" description="Helical" evidence="8">
    <location>
        <begin position="61"/>
        <end position="81"/>
    </location>
</feature>
<dbReference type="SUPFAM" id="SSF48264">
    <property type="entry name" value="Cytochrome P450"/>
    <property type="match status" value="1"/>
</dbReference>
<gene>
    <name evidence="9" type="ORF">PCON_09966</name>
</gene>
<dbReference type="GO" id="GO:0004497">
    <property type="term" value="F:monooxygenase activity"/>
    <property type="evidence" value="ECO:0007669"/>
    <property type="project" value="UniProtKB-KW"/>
</dbReference>
<comment type="cofactor">
    <cofactor evidence="1 7">
        <name>heme</name>
        <dbReference type="ChEBI" id="CHEBI:30413"/>
    </cofactor>
</comment>
<keyword evidence="8" id="KW-0812">Transmembrane</keyword>
<keyword evidence="8" id="KW-1133">Transmembrane helix</keyword>
<keyword evidence="10" id="KW-1185">Reference proteome</keyword>
<keyword evidence="9" id="KW-0808">Transferase</keyword>
<keyword evidence="9" id="KW-0489">Methyltransferase</keyword>
<dbReference type="GO" id="GO:0008168">
    <property type="term" value="F:methyltransferase activity"/>
    <property type="evidence" value="ECO:0007669"/>
    <property type="project" value="UniProtKB-KW"/>
</dbReference>
<evidence type="ECO:0000313" key="10">
    <source>
        <dbReference type="Proteomes" id="UP000018144"/>
    </source>
</evidence>
<dbReference type="GO" id="GO:0016705">
    <property type="term" value="F:oxidoreductase activity, acting on paired donors, with incorporation or reduction of molecular oxygen"/>
    <property type="evidence" value="ECO:0007669"/>
    <property type="project" value="InterPro"/>
</dbReference>
<dbReference type="AlphaFoldDB" id="U4L9L1"/>
<dbReference type="PANTHER" id="PTHR24305:SF187">
    <property type="entry name" value="P450, PUTATIVE (EUROFUNG)-RELATED"/>
    <property type="match status" value="1"/>
</dbReference>
<keyword evidence="4" id="KW-0560">Oxidoreductase</keyword>